<name>A0AAN6MP98_9PEZI</name>
<feature type="compositionally biased region" description="Low complexity" evidence="1">
    <location>
        <begin position="178"/>
        <end position="207"/>
    </location>
</feature>
<keyword evidence="2" id="KW-1133">Transmembrane helix</keyword>
<evidence type="ECO:0000313" key="4">
    <source>
        <dbReference type="Proteomes" id="UP001303889"/>
    </source>
</evidence>
<sequence>MASNTGRPADENLPEVVWHPPPTPRGEQVLPEVVPDSSPEAAQQRYFAETDKYPAYYDNAPKLPHDGTYSPGQEYYQPQQRWVGAEGQFVSAISPNSSVPWQSFPDGDDQRTYVGSEPAPEPEKRICGLRKRLFIIIAAIVGVVVVAAAVGGGVGGAMASKGNNSAAAAETSSASSSASSSISATSTGATRTKASSTSSTSSAATPTISFLNNQTDPSTFERFAFQAYSGANMTGKATPVYRDEGFYDFGFNAVSYIWLPNNTNCCITYCESKTKATGYWCDLRRRNETSEPFPRLSIWCGRGSNTKAQTKCS</sequence>
<dbReference type="AlphaFoldDB" id="A0AAN6MP98"/>
<protein>
    <submittedName>
        <fullName evidence="3">Uncharacterized protein</fullName>
    </submittedName>
</protein>
<comment type="caution">
    <text evidence="3">The sequence shown here is derived from an EMBL/GenBank/DDBJ whole genome shotgun (WGS) entry which is preliminary data.</text>
</comment>
<evidence type="ECO:0000313" key="3">
    <source>
        <dbReference type="EMBL" id="KAK3903582.1"/>
    </source>
</evidence>
<reference evidence="3" key="2">
    <citation type="submission" date="2023-05" db="EMBL/GenBank/DDBJ databases">
        <authorList>
            <consortium name="Lawrence Berkeley National Laboratory"/>
            <person name="Steindorff A."/>
            <person name="Hensen N."/>
            <person name="Bonometti L."/>
            <person name="Westerberg I."/>
            <person name="Brannstrom I.O."/>
            <person name="Guillou S."/>
            <person name="Cros-Aarteil S."/>
            <person name="Calhoun S."/>
            <person name="Haridas S."/>
            <person name="Kuo A."/>
            <person name="Mondo S."/>
            <person name="Pangilinan J."/>
            <person name="Riley R."/>
            <person name="Labutti K."/>
            <person name="Andreopoulos B."/>
            <person name="Lipzen A."/>
            <person name="Chen C."/>
            <person name="Yanf M."/>
            <person name="Daum C."/>
            <person name="Ng V."/>
            <person name="Clum A."/>
            <person name="Ohm R."/>
            <person name="Martin F."/>
            <person name="Silar P."/>
            <person name="Natvig D."/>
            <person name="Lalanne C."/>
            <person name="Gautier V."/>
            <person name="Ament-Velasquez S.L."/>
            <person name="Kruys A."/>
            <person name="Hutchinson M.I."/>
            <person name="Powell A.J."/>
            <person name="Barry K."/>
            <person name="Miller A.N."/>
            <person name="Grigoriev I.V."/>
            <person name="Debuchy R."/>
            <person name="Gladieux P."/>
            <person name="Thoren M.H."/>
            <person name="Johannesson H."/>
        </authorList>
    </citation>
    <scope>NUCLEOTIDE SEQUENCE</scope>
    <source>
        <strain evidence="3">CBS 103.79</strain>
    </source>
</reference>
<gene>
    <name evidence="3" type="ORF">C8A05DRAFT_32685</name>
</gene>
<feature type="region of interest" description="Disordered" evidence="1">
    <location>
        <begin position="178"/>
        <end position="209"/>
    </location>
</feature>
<keyword evidence="2" id="KW-0472">Membrane</keyword>
<keyword evidence="4" id="KW-1185">Reference proteome</keyword>
<feature type="region of interest" description="Disordered" evidence="1">
    <location>
        <begin position="1"/>
        <end position="41"/>
    </location>
</feature>
<evidence type="ECO:0000256" key="1">
    <source>
        <dbReference type="SAM" id="MobiDB-lite"/>
    </source>
</evidence>
<feature type="region of interest" description="Disordered" evidence="1">
    <location>
        <begin position="96"/>
        <end position="122"/>
    </location>
</feature>
<evidence type="ECO:0000256" key="2">
    <source>
        <dbReference type="SAM" id="Phobius"/>
    </source>
</evidence>
<dbReference type="Proteomes" id="UP001303889">
    <property type="component" value="Unassembled WGS sequence"/>
</dbReference>
<keyword evidence="2" id="KW-0812">Transmembrane</keyword>
<feature type="transmembrane region" description="Helical" evidence="2">
    <location>
        <begin position="133"/>
        <end position="154"/>
    </location>
</feature>
<reference evidence="3" key="1">
    <citation type="journal article" date="2023" name="Mol. Phylogenet. Evol.">
        <title>Genome-scale phylogeny and comparative genomics of the fungal order Sordariales.</title>
        <authorList>
            <person name="Hensen N."/>
            <person name="Bonometti L."/>
            <person name="Westerberg I."/>
            <person name="Brannstrom I.O."/>
            <person name="Guillou S."/>
            <person name="Cros-Aarteil S."/>
            <person name="Calhoun S."/>
            <person name="Haridas S."/>
            <person name="Kuo A."/>
            <person name="Mondo S."/>
            <person name="Pangilinan J."/>
            <person name="Riley R."/>
            <person name="LaButti K."/>
            <person name="Andreopoulos B."/>
            <person name="Lipzen A."/>
            <person name="Chen C."/>
            <person name="Yan M."/>
            <person name="Daum C."/>
            <person name="Ng V."/>
            <person name="Clum A."/>
            <person name="Steindorff A."/>
            <person name="Ohm R.A."/>
            <person name="Martin F."/>
            <person name="Silar P."/>
            <person name="Natvig D.O."/>
            <person name="Lalanne C."/>
            <person name="Gautier V."/>
            <person name="Ament-Velasquez S.L."/>
            <person name="Kruys A."/>
            <person name="Hutchinson M.I."/>
            <person name="Powell A.J."/>
            <person name="Barry K."/>
            <person name="Miller A.N."/>
            <person name="Grigoriev I.V."/>
            <person name="Debuchy R."/>
            <person name="Gladieux P."/>
            <person name="Hiltunen Thoren M."/>
            <person name="Johannesson H."/>
        </authorList>
    </citation>
    <scope>NUCLEOTIDE SEQUENCE</scope>
    <source>
        <strain evidence="3">CBS 103.79</strain>
    </source>
</reference>
<proteinExistence type="predicted"/>
<dbReference type="EMBL" id="MU855440">
    <property type="protein sequence ID" value="KAK3903582.1"/>
    <property type="molecule type" value="Genomic_DNA"/>
</dbReference>
<organism evidence="3 4">
    <name type="scientific">Staphylotrichum tortipilum</name>
    <dbReference type="NCBI Taxonomy" id="2831512"/>
    <lineage>
        <taxon>Eukaryota</taxon>
        <taxon>Fungi</taxon>
        <taxon>Dikarya</taxon>
        <taxon>Ascomycota</taxon>
        <taxon>Pezizomycotina</taxon>
        <taxon>Sordariomycetes</taxon>
        <taxon>Sordariomycetidae</taxon>
        <taxon>Sordariales</taxon>
        <taxon>Chaetomiaceae</taxon>
        <taxon>Staphylotrichum</taxon>
    </lineage>
</organism>
<accession>A0AAN6MP98</accession>